<evidence type="ECO:0000259" key="4">
    <source>
        <dbReference type="Pfam" id="PF07699"/>
    </source>
</evidence>
<feature type="transmembrane region" description="Helical" evidence="2">
    <location>
        <begin position="1088"/>
        <end position="1107"/>
    </location>
</feature>
<evidence type="ECO:0000256" key="2">
    <source>
        <dbReference type="SAM" id="Phobius"/>
    </source>
</evidence>
<proteinExistence type="predicted"/>
<dbReference type="PANTHER" id="PTHR46967">
    <property type="entry name" value="INSULIN-LIKE GROWTH FACTOR BINDING PROTEIN,N-TERMINAL"/>
    <property type="match status" value="1"/>
</dbReference>
<evidence type="ECO:0000256" key="1">
    <source>
        <dbReference type="SAM" id="MobiDB-lite"/>
    </source>
</evidence>
<feature type="region of interest" description="Disordered" evidence="1">
    <location>
        <begin position="1466"/>
        <end position="1533"/>
    </location>
</feature>
<evidence type="ECO:0000313" key="5">
    <source>
        <dbReference type="EMBL" id="GMH95941.1"/>
    </source>
</evidence>
<keyword evidence="3" id="KW-0732">Signal</keyword>
<feature type="non-terminal residue" evidence="5">
    <location>
        <position position="1"/>
    </location>
</feature>
<dbReference type="SUPFAM" id="SSF57184">
    <property type="entry name" value="Growth factor receptor domain"/>
    <property type="match status" value="4"/>
</dbReference>
<dbReference type="SMART" id="SM01411">
    <property type="entry name" value="Ephrin_rec_like"/>
    <property type="match status" value="11"/>
</dbReference>
<feature type="transmembrane region" description="Helical" evidence="2">
    <location>
        <begin position="1333"/>
        <end position="1357"/>
    </location>
</feature>
<comment type="caution">
    <text evidence="5">The sequence shown here is derived from an EMBL/GenBank/DDBJ whole genome shotgun (WGS) entry which is preliminary data.</text>
</comment>
<sequence>MKNLLFHRVLLLLLLLLLSARLPAAHACTTANSGNTDCEPLTDANIQPAVNAWVDNPTTAEGIYGHIRNCDAYKFNQDLSGWDVSSVTTMGYMFYEAYKFNQDLSGWDVSSVTNMYGMFYLASVFNQDLNKWNVCKVTDFDSMFQLSGMPGTDLSSLKSNCVNCPSGKYSGSGEFVSPEGNPCTGCMAGKSTFGTDTSDHDSVGDCSDCGVGTFSGIGEACTGCAVGKYNDSPGSETCTICAAGTYNDSLGSETCTGCAAGKSTTGSLAENHNSREDCSDCGVGEYSGEGEACTYCAAGKFSQEGASVCNSCNAGKYSSSAGSLDEACLNCEAGTFSEQGSTYCSICSSGKYSTAVSVACTSCPSGKYITDDAADTSLHADLTSCLDCEAGKSSTPPASDCPVICSTGTHSPPGSSCLDCESGKFNEKVQQESCTNCGTGRYSTTTGNMVESNCRNCEPGKASAEEVRTSPCPACPVGKSAPAPGLDLCPICPAGTYSDDPEGATACSLCARGTYSGAAQSTSCEDCVAGTYNLVQGSVTCNKCPAGQKMNNAADGCEVCPDGTFSNPGSTSCSDCEHTDGYVSLANGTGAAACEYCGPGFFADQVSQTCKECEINSYSVGGVNACIVCPTGTDNVKGASSCSPCPPGTITIGDTCQPCAKGEYAGFGATSCSACSGLGQYSDLEGSAICKIATVGTKPNLNRDGVDRCEHGFSSFGARDNCTLCNGNGQYADELGLAACKSAPAGTKPTLNRQDVESCELGTASSGAQNECAPCDGNGQYADELSLAACKSAPAGTKPTSNRQNTENCSPGRYSVGGKTECDQCETGKFSMDGAVGCSQCEPGEVPFNNTCGEYSDEGAGYCEKCPQYETFNATTNGCHCQDTFKRVGGICTCKAGETLMGTKCEPCETAKWKADIGVTSCNLCAHTLKGSITEEVSATKVDYCKCPRGTYDNDKGVCTEVEEGMDALEIGMNIKNVTLDPGYWRTGPTSIDIRECPVSGACVGGNNSTNYCREGHEGPYCYLCVDGWTMDPLMLCKSCDNSSTDTAITLLILGVGAVLFLVFLHIFKKKTKDRKGFGKRLKNGAKIIFTGGQITAALPSVIPTMALPENVKEVMKAASFLNVDMFNMVSVGCWTGGITYSDKTLGMTLTIIIVCGALLSIGVVAKKYKSWFFTAVIAITFLVLPTITTSIFGLFPCDNLDNDSSMLRKDYSISCDDGGRDFWVFYGWLMVLVFPIGVLAMYAWLLRSKRERLKKPVEERVEDEEITPLMFLWEPYKPEFWYWEVIETTRRLMMTGVLSTISPGTFSQMVAGLLMNVLYFGLLCQTNPDNSIAILSTLQIIVVFIASMLMKGSSFIAEGYDAETMGNLLIFCQVFIIVLFLAWAYYQKDDMSQSSNAHARRALSGNSNSNVEREGGARLSSLPSFPGGDQVGNPIQVQAVLGGEGGEIEMKKGVDKKHLLQASGFNALGKNQSEKGTTGPRRKNRTKYEDDKDVGVGPPASKPSVLDARRSMIPPAPRVGGLLGGVRETIVP</sequence>
<dbReference type="NCBIfam" id="TIGR02167">
    <property type="entry name" value="Liste_lipo_26"/>
    <property type="match status" value="2"/>
</dbReference>
<organism evidence="5 6">
    <name type="scientific">Triparma laevis f. inornata</name>
    <dbReference type="NCBI Taxonomy" id="1714386"/>
    <lineage>
        <taxon>Eukaryota</taxon>
        <taxon>Sar</taxon>
        <taxon>Stramenopiles</taxon>
        <taxon>Ochrophyta</taxon>
        <taxon>Bolidophyceae</taxon>
        <taxon>Parmales</taxon>
        <taxon>Triparmaceae</taxon>
        <taxon>Triparma</taxon>
    </lineage>
</organism>
<feature type="chain" id="PRO_5040762507" description="Tyrosine-protein kinase ephrin type A/B receptor-like domain-containing protein" evidence="3">
    <location>
        <begin position="28"/>
        <end position="1533"/>
    </location>
</feature>
<dbReference type="InterPro" id="IPR011641">
    <property type="entry name" value="Tyr-kin_ephrin_A/B_rcpt-like"/>
</dbReference>
<feature type="signal peptide" evidence="3">
    <location>
        <begin position="1"/>
        <end position="27"/>
    </location>
</feature>
<dbReference type="PANTHER" id="PTHR46967:SF2">
    <property type="entry name" value="SUSHI, VON WILLEBRAND FACTOR TYPE A, EGF AND PENTRAXIN DOMAIN-CONTAINING PROTEIN 1-LIKE"/>
    <property type="match status" value="1"/>
</dbReference>
<gene>
    <name evidence="5" type="ORF">TL16_g13256</name>
</gene>
<dbReference type="EMBL" id="BLQM01000639">
    <property type="protein sequence ID" value="GMH95941.1"/>
    <property type="molecule type" value="Genomic_DNA"/>
</dbReference>
<name>A0A9W7BWZ7_9STRA</name>
<feature type="transmembrane region" description="Helical" evidence="2">
    <location>
        <begin position="1298"/>
        <end position="1321"/>
    </location>
</feature>
<accession>A0A9W7BWZ7</accession>
<keyword evidence="2" id="KW-0812">Transmembrane</keyword>
<dbReference type="InterPro" id="IPR005046">
    <property type="entry name" value="DUF285"/>
</dbReference>
<evidence type="ECO:0000256" key="3">
    <source>
        <dbReference type="SAM" id="SignalP"/>
    </source>
</evidence>
<feature type="transmembrane region" description="Helical" evidence="2">
    <location>
        <begin position="1224"/>
        <end position="1246"/>
    </location>
</feature>
<keyword evidence="2" id="KW-1133">Transmembrane helix</keyword>
<dbReference type="Proteomes" id="UP001162640">
    <property type="component" value="Unassembled WGS sequence"/>
</dbReference>
<feature type="transmembrane region" description="Helical" evidence="2">
    <location>
        <begin position="1145"/>
        <end position="1165"/>
    </location>
</feature>
<feature type="region of interest" description="Disordered" evidence="1">
    <location>
        <begin position="1398"/>
        <end position="1432"/>
    </location>
</feature>
<dbReference type="Pfam" id="PF07699">
    <property type="entry name" value="Ephrin_rec_like"/>
    <property type="match status" value="1"/>
</dbReference>
<keyword evidence="2" id="KW-0472">Membrane</keyword>
<feature type="transmembrane region" description="Helical" evidence="2">
    <location>
        <begin position="1048"/>
        <end position="1068"/>
    </location>
</feature>
<evidence type="ECO:0000313" key="6">
    <source>
        <dbReference type="Proteomes" id="UP001162640"/>
    </source>
</evidence>
<protein>
    <recommendedName>
        <fullName evidence="4">Tyrosine-protein kinase ephrin type A/B receptor-like domain-containing protein</fullName>
    </recommendedName>
</protein>
<feature type="transmembrane region" description="Helical" evidence="2">
    <location>
        <begin position="1369"/>
        <end position="1387"/>
    </location>
</feature>
<feature type="transmembrane region" description="Helical" evidence="2">
    <location>
        <begin position="1172"/>
        <end position="1196"/>
    </location>
</feature>
<reference evidence="6" key="1">
    <citation type="journal article" date="2023" name="Commun. Biol.">
        <title>Genome analysis of Parmales, the sister group of diatoms, reveals the evolutionary specialization of diatoms from phago-mixotrophs to photoautotrophs.</title>
        <authorList>
            <person name="Ban H."/>
            <person name="Sato S."/>
            <person name="Yoshikawa S."/>
            <person name="Yamada K."/>
            <person name="Nakamura Y."/>
            <person name="Ichinomiya M."/>
            <person name="Sato N."/>
            <person name="Blanc-Mathieu R."/>
            <person name="Endo H."/>
            <person name="Kuwata A."/>
            <person name="Ogata H."/>
        </authorList>
    </citation>
    <scope>NUCLEOTIDE SEQUENCE [LARGE SCALE GENOMIC DNA]</scope>
</reference>
<dbReference type="Pfam" id="PF03382">
    <property type="entry name" value="DUF285"/>
    <property type="match status" value="1"/>
</dbReference>
<dbReference type="InterPro" id="IPR011889">
    <property type="entry name" value="Liste_lipo_26"/>
</dbReference>
<feature type="domain" description="Tyrosine-protein kinase ephrin type A/B receptor-like" evidence="4">
    <location>
        <begin position="513"/>
        <end position="549"/>
    </location>
</feature>
<dbReference type="InterPro" id="IPR009030">
    <property type="entry name" value="Growth_fac_rcpt_cys_sf"/>
</dbReference>
<dbReference type="Gene3D" id="2.10.50.10">
    <property type="entry name" value="Tumor Necrosis Factor Receptor, subunit A, domain 2"/>
    <property type="match status" value="5"/>
</dbReference>